<dbReference type="EMBL" id="JXJN01013992">
    <property type="status" value="NOT_ANNOTATED_CDS"/>
    <property type="molecule type" value="Genomic_DNA"/>
</dbReference>
<feature type="region of interest" description="Disordered" evidence="1">
    <location>
        <begin position="66"/>
        <end position="102"/>
    </location>
</feature>
<feature type="compositionally biased region" description="Low complexity" evidence="1">
    <location>
        <begin position="66"/>
        <end position="94"/>
    </location>
</feature>
<evidence type="ECO:0000256" key="1">
    <source>
        <dbReference type="SAM" id="MobiDB-lite"/>
    </source>
</evidence>
<name>A0A1B0BGU5_9MUSC</name>
<reference evidence="3" key="1">
    <citation type="submission" date="2015-01" db="EMBL/GenBank/DDBJ databases">
        <authorList>
            <person name="Aksoy S."/>
            <person name="Warren W."/>
            <person name="Wilson R.K."/>
        </authorList>
    </citation>
    <scope>NUCLEOTIDE SEQUENCE [LARGE SCALE GENOMIC DNA]</scope>
    <source>
        <strain evidence="3">IAEA</strain>
    </source>
</reference>
<protein>
    <submittedName>
        <fullName evidence="2">Uncharacterized protein</fullName>
    </submittedName>
</protein>
<proteinExistence type="predicted"/>
<reference evidence="2" key="2">
    <citation type="submission" date="2020-05" db="UniProtKB">
        <authorList>
            <consortium name="EnsemblMetazoa"/>
        </authorList>
    </citation>
    <scope>IDENTIFICATION</scope>
    <source>
        <strain evidence="2">IAEA</strain>
    </source>
</reference>
<accession>A0A1B0BGU5</accession>
<sequence length="113" mass="12245">MLQFLTAKTLTIFFALATTAFCIATIILAVENSNLENDLTEALEKLDQILQTTTTPRTTIVTTTSVKTTENPVTSVSTTDSPSTTNDTENLPTYPTLPPNLPDPGGILRLLFK</sequence>
<organism evidence="2 3">
    <name type="scientific">Glossina palpalis gambiensis</name>
    <dbReference type="NCBI Taxonomy" id="67801"/>
    <lineage>
        <taxon>Eukaryota</taxon>
        <taxon>Metazoa</taxon>
        <taxon>Ecdysozoa</taxon>
        <taxon>Arthropoda</taxon>
        <taxon>Hexapoda</taxon>
        <taxon>Insecta</taxon>
        <taxon>Pterygota</taxon>
        <taxon>Neoptera</taxon>
        <taxon>Endopterygota</taxon>
        <taxon>Diptera</taxon>
        <taxon>Brachycera</taxon>
        <taxon>Muscomorpha</taxon>
        <taxon>Hippoboscoidea</taxon>
        <taxon>Glossinidae</taxon>
        <taxon>Glossina</taxon>
    </lineage>
</organism>
<dbReference type="STRING" id="67801.A0A1B0BGU5"/>
<dbReference type="Proteomes" id="UP000092460">
    <property type="component" value="Unassembled WGS sequence"/>
</dbReference>
<keyword evidence="3" id="KW-1185">Reference proteome</keyword>
<dbReference type="AlphaFoldDB" id="A0A1B0BGU5"/>
<dbReference type="VEuPathDB" id="VectorBase:GPPI029619"/>
<dbReference type="EnsemblMetazoa" id="GPPI029619-RA">
    <property type="protein sequence ID" value="GPPI029619-PA"/>
    <property type="gene ID" value="GPPI029619"/>
</dbReference>
<evidence type="ECO:0000313" key="2">
    <source>
        <dbReference type="EnsemblMetazoa" id="GPPI029619-PA"/>
    </source>
</evidence>
<evidence type="ECO:0000313" key="3">
    <source>
        <dbReference type="Proteomes" id="UP000092460"/>
    </source>
</evidence>